<evidence type="ECO:0000313" key="2">
    <source>
        <dbReference type="Proteomes" id="UP000281332"/>
    </source>
</evidence>
<protein>
    <submittedName>
        <fullName evidence="1">Uncharacterized protein</fullName>
    </submittedName>
</protein>
<sequence>MANEQSHFLNAKDTKYSNSKCNLLPKKLRIYCVGGCLNNAELAKLNTLRKHYSKGEWLRMASDAERHQRHR</sequence>
<name>A0A3N4NYE9_9GAMM</name>
<accession>A0A3N4NYE9</accession>
<dbReference type="Proteomes" id="UP000281332">
    <property type="component" value="Unassembled WGS sequence"/>
</dbReference>
<organism evidence="1 2">
    <name type="scientific">Candidatus Pantoea deserta</name>
    <dbReference type="NCBI Taxonomy" id="1869313"/>
    <lineage>
        <taxon>Bacteria</taxon>
        <taxon>Pseudomonadati</taxon>
        <taxon>Pseudomonadota</taxon>
        <taxon>Gammaproteobacteria</taxon>
        <taxon>Enterobacterales</taxon>
        <taxon>Erwiniaceae</taxon>
        <taxon>Pantoea</taxon>
    </lineage>
</organism>
<proteinExistence type="predicted"/>
<evidence type="ECO:0000313" key="1">
    <source>
        <dbReference type="EMBL" id="RPD99847.1"/>
    </source>
</evidence>
<dbReference type="EMBL" id="RMVG01000009">
    <property type="protein sequence ID" value="RPD99847.1"/>
    <property type="molecule type" value="Genomic_DNA"/>
</dbReference>
<keyword evidence="2" id="KW-1185">Reference proteome</keyword>
<dbReference type="AlphaFoldDB" id="A0A3N4NYE9"/>
<comment type="caution">
    <text evidence="1">The sequence shown here is derived from an EMBL/GenBank/DDBJ whole genome shotgun (WGS) entry which is preliminary data.</text>
</comment>
<gene>
    <name evidence="1" type="ORF">BBB56_13445</name>
</gene>
<reference evidence="1 2" key="1">
    <citation type="submission" date="2018-11" db="EMBL/GenBank/DDBJ databases">
        <title>Whole genome sequencing of Pantoea sp. RIT388.</title>
        <authorList>
            <person name="Gan H.M."/>
            <person name="Hudson A.O."/>
        </authorList>
    </citation>
    <scope>NUCLEOTIDE SEQUENCE [LARGE SCALE GENOMIC DNA]</scope>
    <source>
        <strain evidence="1 2">RIT388</strain>
    </source>
</reference>